<dbReference type="PROSITE" id="PS51866">
    <property type="entry name" value="MOP"/>
    <property type="match status" value="1"/>
</dbReference>
<dbReference type="Proteomes" id="UP000288279">
    <property type="component" value="Unassembled WGS sequence"/>
</dbReference>
<proteinExistence type="predicted"/>
<dbReference type="GO" id="GO:0016887">
    <property type="term" value="F:ATP hydrolysis activity"/>
    <property type="evidence" value="ECO:0007669"/>
    <property type="project" value="InterPro"/>
</dbReference>
<dbReference type="Gene3D" id="3.40.50.300">
    <property type="entry name" value="P-loop containing nucleotide triphosphate hydrolases"/>
    <property type="match status" value="1"/>
</dbReference>
<dbReference type="PANTHER" id="PTHR43514:SF10">
    <property type="entry name" value="MOLYBDENUM IMPORT ATP-BINDING PROTEIN MODC 2"/>
    <property type="match status" value="1"/>
</dbReference>
<keyword evidence="4" id="KW-0997">Cell inner membrane</keyword>
<gene>
    <name evidence="12" type="primary">modC</name>
    <name evidence="12" type="ORF">CWI83_08955</name>
</gene>
<feature type="domain" description="Mop" evidence="11">
    <location>
        <begin position="304"/>
        <end position="369"/>
    </location>
</feature>
<dbReference type="PANTHER" id="PTHR43514">
    <property type="entry name" value="ABC TRANSPORTER I FAMILY MEMBER 10"/>
    <property type="match status" value="1"/>
</dbReference>
<dbReference type="AlphaFoldDB" id="A0A432ZES9"/>
<dbReference type="InterPro" id="IPR017871">
    <property type="entry name" value="ABC_transporter-like_CS"/>
</dbReference>
<dbReference type="Gene3D" id="2.40.50.100">
    <property type="match status" value="1"/>
</dbReference>
<dbReference type="GO" id="GO:0015098">
    <property type="term" value="F:molybdate ion transmembrane transporter activity"/>
    <property type="evidence" value="ECO:0007669"/>
    <property type="project" value="InterPro"/>
</dbReference>
<keyword evidence="2" id="KW-1003">Cell membrane</keyword>
<evidence type="ECO:0000256" key="8">
    <source>
        <dbReference type="ARBA" id="ARBA00023136"/>
    </source>
</evidence>
<accession>A0A432ZES9</accession>
<sequence>MDPASTVCIRSREEAVIVELAYRLSKGRFNLNVALKLPETGITVLYGHSGCGKTTLLRCVAGLEKEAAGYFSIGDEVWDSPKTKLKPHKRAIGYVFQEPSLFSHLSVKDNLLYGIKRAVHASKQNLDEAISVLGIEHLLEQKTVALSGGEAQRVGIARALALNPKILLFDEPLASLDDDRKREILPFLKRVKRQLSIPMLYVTHAAPEVAMLADHVVVMHEGSVVSSDSLSASLSNEMLPLRLNDEISTVLSGKVIKIDKQWHLACMSIGDQALWIPNNSFKIGNQVRVQVFGKDVSLANSVSKNSFQNVLNAQIVAINEGEHPSQVIVKATVGENAFMVSVTKRALANLGLGVGSRALLQVKSVAIHS</sequence>
<keyword evidence="3 9" id="KW-0500">Molybdenum</keyword>
<evidence type="ECO:0000256" key="6">
    <source>
        <dbReference type="ARBA" id="ARBA00022840"/>
    </source>
</evidence>
<dbReference type="InterPro" id="IPR003439">
    <property type="entry name" value="ABC_transporter-like_ATP-bd"/>
</dbReference>
<evidence type="ECO:0000256" key="7">
    <source>
        <dbReference type="ARBA" id="ARBA00022967"/>
    </source>
</evidence>
<evidence type="ECO:0000313" key="13">
    <source>
        <dbReference type="Proteomes" id="UP000288279"/>
    </source>
</evidence>
<keyword evidence="13" id="KW-1185">Reference proteome</keyword>
<dbReference type="SMART" id="SM00382">
    <property type="entry name" value="AAA"/>
    <property type="match status" value="1"/>
</dbReference>
<dbReference type="InterPro" id="IPR027417">
    <property type="entry name" value="P-loop_NTPase"/>
</dbReference>
<dbReference type="NCBIfam" id="TIGR02142">
    <property type="entry name" value="modC_ABC"/>
    <property type="match status" value="1"/>
</dbReference>
<protein>
    <submittedName>
        <fullName evidence="12">Molybdenum ABC transporter ATP-binding protein</fullName>
    </submittedName>
</protein>
<evidence type="ECO:0000256" key="4">
    <source>
        <dbReference type="ARBA" id="ARBA00022519"/>
    </source>
</evidence>
<comment type="caution">
    <text evidence="12">The sequence shown here is derived from an EMBL/GenBank/DDBJ whole genome shotgun (WGS) entry which is preliminary data.</text>
</comment>
<evidence type="ECO:0000313" key="12">
    <source>
        <dbReference type="EMBL" id="RUO76477.1"/>
    </source>
</evidence>
<dbReference type="PROSITE" id="PS50893">
    <property type="entry name" value="ABC_TRANSPORTER_2"/>
    <property type="match status" value="1"/>
</dbReference>
<dbReference type="SUPFAM" id="SSF50331">
    <property type="entry name" value="MOP-like"/>
    <property type="match status" value="1"/>
</dbReference>
<evidence type="ECO:0000256" key="3">
    <source>
        <dbReference type="ARBA" id="ARBA00022505"/>
    </source>
</evidence>
<keyword evidence="7" id="KW-1278">Translocase</keyword>
<keyword evidence="1" id="KW-0813">Transport</keyword>
<dbReference type="GO" id="GO:0140359">
    <property type="term" value="F:ABC-type transporter activity"/>
    <property type="evidence" value="ECO:0007669"/>
    <property type="project" value="InterPro"/>
</dbReference>
<evidence type="ECO:0000259" key="10">
    <source>
        <dbReference type="PROSITE" id="PS50893"/>
    </source>
</evidence>
<feature type="domain" description="ABC transporter" evidence="10">
    <location>
        <begin position="15"/>
        <end position="246"/>
    </location>
</feature>
<dbReference type="EMBL" id="PIQG01000004">
    <property type="protein sequence ID" value="RUO76477.1"/>
    <property type="molecule type" value="Genomic_DNA"/>
</dbReference>
<dbReference type="Pfam" id="PF00005">
    <property type="entry name" value="ABC_tran"/>
    <property type="match status" value="1"/>
</dbReference>
<dbReference type="InterPro" id="IPR011868">
    <property type="entry name" value="ModC_ABC_ATP-bd"/>
</dbReference>
<dbReference type="Pfam" id="PF03459">
    <property type="entry name" value="TOBE"/>
    <property type="match status" value="1"/>
</dbReference>
<evidence type="ECO:0000259" key="11">
    <source>
        <dbReference type="PROSITE" id="PS51866"/>
    </source>
</evidence>
<evidence type="ECO:0000256" key="1">
    <source>
        <dbReference type="ARBA" id="ARBA00022448"/>
    </source>
</evidence>
<dbReference type="InterPro" id="IPR008995">
    <property type="entry name" value="Mo/tungstate-bd_C_term_dom"/>
</dbReference>
<name>A0A432ZES9_9GAMM</name>
<evidence type="ECO:0000256" key="9">
    <source>
        <dbReference type="PROSITE-ProRule" id="PRU01213"/>
    </source>
</evidence>
<dbReference type="InterPro" id="IPR005116">
    <property type="entry name" value="Transp-assoc_OB_typ1"/>
</dbReference>
<keyword evidence="6 12" id="KW-0067">ATP-binding</keyword>
<dbReference type="InterPro" id="IPR050334">
    <property type="entry name" value="Molybdenum_import_ModC"/>
</dbReference>
<dbReference type="GO" id="GO:0016020">
    <property type="term" value="C:membrane"/>
    <property type="evidence" value="ECO:0007669"/>
    <property type="project" value="InterPro"/>
</dbReference>
<dbReference type="InterPro" id="IPR004606">
    <property type="entry name" value="Mop_domain"/>
</dbReference>
<evidence type="ECO:0000256" key="2">
    <source>
        <dbReference type="ARBA" id="ARBA00022475"/>
    </source>
</evidence>
<dbReference type="InterPro" id="IPR003593">
    <property type="entry name" value="AAA+_ATPase"/>
</dbReference>
<reference evidence="12 13" key="1">
    <citation type="journal article" date="2011" name="Front. Microbiol.">
        <title>Genomic signatures of strain selection and enhancement in Bacillus atrophaeus var. globigii, a historical biowarfare simulant.</title>
        <authorList>
            <person name="Gibbons H.S."/>
            <person name="Broomall S.M."/>
            <person name="McNew L.A."/>
            <person name="Daligault H."/>
            <person name="Chapman C."/>
            <person name="Bruce D."/>
            <person name="Karavis M."/>
            <person name="Krepps M."/>
            <person name="McGregor P.A."/>
            <person name="Hong C."/>
            <person name="Park K.H."/>
            <person name="Akmal A."/>
            <person name="Feldman A."/>
            <person name="Lin J.S."/>
            <person name="Chang W.E."/>
            <person name="Higgs B.W."/>
            <person name="Demirev P."/>
            <person name="Lindquist J."/>
            <person name="Liem A."/>
            <person name="Fochler E."/>
            <person name="Read T.D."/>
            <person name="Tapia R."/>
            <person name="Johnson S."/>
            <person name="Bishop-Lilly K.A."/>
            <person name="Detter C."/>
            <person name="Han C."/>
            <person name="Sozhamannan S."/>
            <person name="Rosenzweig C.N."/>
            <person name="Skowronski E.W."/>
        </authorList>
    </citation>
    <scope>NUCLEOTIDE SEQUENCE [LARGE SCALE GENOMIC DNA]</scope>
    <source>
        <strain evidence="12 13">PIT1</strain>
    </source>
</reference>
<dbReference type="SUPFAM" id="SSF52540">
    <property type="entry name" value="P-loop containing nucleoside triphosphate hydrolases"/>
    <property type="match status" value="1"/>
</dbReference>
<dbReference type="PROSITE" id="PS00211">
    <property type="entry name" value="ABC_TRANSPORTER_1"/>
    <property type="match status" value="1"/>
</dbReference>
<organism evidence="12 13">
    <name type="scientific">Pseudidiomarina taiwanensis</name>
    <dbReference type="NCBI Taxonomy" id="337250"/>
    <lineage>
        <taxon>Bacteria</taxon>
        <taxon>Pseudomonadati</taxon>
        <taxon>Pseudomonadota</taxon>
        <taxon>Gammaproteobacteria</taxon>
        <taxon>Alteromonadales</taxon>
        <taxon>Idiomarinaceae</taxon>
        <taxon>Pseudidiomarina</taxon>
    </lineage>
</organism>
<dbReference type="GO" id="GO:0005524">
    <property type="term" value="F:ATP binding"/>
    <property type="evidence" value="ECO:0007669"/>
    <property type="project" value="UniProtKB-KW"/>
</dbReference>
<keyword evidence="5" id="KW-0547">Nucleotide-binding</keyword>
<keyword evidence="8" id="KW-0472">Membrane</keyword>
<evidence type="ECO:0000256" key="5">
    <source>
        <dbReference type="ARBA" id="ARBA00022741"/>
    </source>
</evidence>